<accession>A0ABP0XE83</accession>
<organism evidence="1 2">
    <name type="scientific">Sphagnum jensenii</name>
    <dbReference type="NCBI Taxonomy" id="128206"/>
    <lineage>
        <taxon>Eukaryota</taxon>
        <taxon>Viridiplantae</taxon>
        <taxon>Streptophyta</taxon>
        <taxon>Embryophyta</taxon>
        <taxon>Bryophyta</taxon>
        <taxon>Sphagnophytina</taxon>
        <taxon>Sphagnopsida</taxon>
        <taxon>Sphagnales</taxon>
        <taxon>Sphagnaceae</taxon>
        <taxon>Sphagnum</taxon>
    </lineage>
</organism>
<proteinExistence type="predicted"/>
<dbReference type="Proteomes" id="UP001497444">
    <property type="component" value="Chromosome 7"/>
</dbReference>
<keyword evidence="2" id="KW-1185">Reference proteome</keyword>
<protein>
    <submittedName>
        <fullName evidence="1">Uncharacterized protein</fullName>
    </submittedName>
</protein>
<sequence length="87" mass="9382">MLTTHDVFAWNAMPSLGHCEMWTEGVRIISNECTGKEGLEQDAVTFTVLLKGQKALEEGGVEADPVTFVGLLNACASAATLERRQVS</sequence>
<dbReference type="EMBL" id="OZ020102">
    <property type="protein sequence ID" value="CAK9276661.1"/>
    <property type="molecule type" value="Genomic_DNA"/>
</dbReference>
<evidence type="ECO:0000313" key="2">
    <source>
        <dbReference type="Proteomes" id="UP001497444"/>
    </source>
</evidence>
<name>A0ABP0XE83_9BRYO</name>
<gene>
    <name evidence="1" type="ORF">CSSPJE1EN1_LOCUS22139</name>
</gene>
<reference evidence="1" key="1">
    <citation type="submission" date="2024-02" db="EMBL/GenBank/DDBJ databases">
        <authorList>
            <consortium name="ELIXIR-Norway"/>
            <consortium name="Elixir Norway"/>
        </authorList>
    </citation>
    <scope>NUCLEOTIDE SEQUENCE</scope>
</reference>
<evidence type="ECO:0000313" key="1">
    <source>
        <dbReference type="EMBL" id="CAK9276661.1"/>
    </source>
</evidence>